<gene>
    <name evidence="12" type="primary">TOK1_2</name>
    <name evidence="12" type="ORF">IWQ60_010741</name>
</gene>
<feature type="region of interest" description="Disordered" evidence="9">
    <location>
        <begin position="942"/>
        <end position="964"/>
    </location>
</feature>
<keyword evidence="4 10" id="KW-1133">Transmembrane helix</keyword>
<evidence type="ECO:0000259" key="11">
    <source>
        <dbReference type="Pfam" id="PF07885"/>
    </source>
</evidence>
<evidence type="ECO:0000256" key="8">
    <source>
        <dbReference type="RuleBase" id="RU003857"/>
    </source>
</evidence>
<feature type="transmembrane region" description="Helical" evidence="10">
    <location>
        <begin position="182"/>
        <end position="202"/>
    </location>
</feature>
<feature type="region of interest" description="Disordered" evidence="9">
    <location>
        <begin position="848"/>
        <end position="879"/>
    </location>
</feature>
<feature type="domain" description="Potassium channel" evidence="11">
    <location>
        <begin position="298"/>
        <end position="369"/>
    </location>
</feature>
<keyword evidence="7 8" id="KW-0407">Ion channel</keyword>
<feature type="transmembrane region" description="Helical" evidence="10">
    <location>
        <begin position="346"/>
        <end position="369"/>
    </location>
</feature>
<dbReference type="PANTHER" id="PTHR11003">
    <property type="entry name" value="POTASSIUM CHANNEL, SUBFAMILY K"/>
    <property type="match status" value="1"/>
</dbReference>
<name>A0A9W7ZPQ3_9FUNG</name>
<dbReference type="SUPFAM" id="SSF81324">
    <property type="entry name" value="Voltage-gated potassium channels"/>
    <property type="match status" value="2"/>
</dbReference>
<evidence type="ECO:0000313" key="12">
    <source>
        <dbReference type="EMBL" id="KAJ1910268.1"/>
    </source>
</evidence>
<feature type="compositionally biased region" description="Polar residues" evidence="9">
    <location>
        <begin position="801"/>
        <end position="814"/>
    </location>
</feature>
<sequence>MSSDSQLPIKEDEELLDHFPRTSKAPLVYRRWDRQKLRIPSFKTPLPQLFIKSLRVPNVHNVNHGPDDDSGRQALAAAPRSTLPTADPPRRYTALGITVPQHTAPAFTKKDRHRPADPDAPAADASSVAAGGVDPELFVIELRLAPIFAGITLPVSLMLDIVPLTGAWIINPESGSHDEYEAQALSIAALVLGFLSVLAYLMRCSEHQISLSTIAVISFSTANAICQLIAASAFIRHHHLVGNRTYSVQIYCTFVSAAISLVTLTLLTYDWSVTQNFRHRGSGLTDKQRVLFLILSSLIIWVIIGGLVFSRIEDWNLVVGMYFALVTATAIGFGDYSVTSNLGKALLFPFALVGIVLFGFCVSAIHTVVLESIETRLNSEIQHLYQRRRRYRRKLRARLRNALIEGNITYTHSHLVAVDASVGHRLSNRRRLKQQASVLMPARPGSSTHPISHHRPRLFTKIFHISSHPNATTLSGSDVSGSGSSSNESESDGDKDDPSGPMAADGPAFDSQPRARRRRRHLTHREELSAAERHRRMQYIAQFMFALLCGITFWCVGAVIFTFLLDVSYYEAFYFCFVAFTTIGYGDVTPRTEAAQICFIFYVFIGIPTVTYFISTSSTIWRRVIRNHVKRVEFRRRLKAYYYWQAAHVTGPSVSLFRPSQWRQWRESVMQRFTYSNHQPATHIRTVPDHSSALGDQEKGLAPGFERAGGNGRPTSPPPQPARPVKPGTTRDDLLRTSGDSQRNTGNSDIGTNVFEDYPTFVLREDLDNLLDAIHGFDAMADFIASLLRSAVQEHMEQVAQQSQPGHAHQTATPNPIRASTRPNRYASLHTATLPTGSHHMASNLYPNGGSLNSNGIKQGRSAPPFGPAPPPASNGGRALGTLTSHLFLSNATPVILAGNPNELASNQSTAADGSGNATDQDARHWINTVSQMAFDNGVDPSVLTPGSLGDGHASAGLAAPGPDGQARHVNPFLVDQVAHLVQYQKSFEQVGRRVEEAIKRLERYDG</sequence>
<dbReference type="Gene3D" id="1.10.287.70">
    <property type="match status" value="2"/>
</dbReference>
<comment type="subcellular location">
    <subcellularLocation>
        <location evidence="1">Membrane</location>
        <topology evidence="1">Multi-pass membrane protein</topology>
    </subcellularLocation>
</comment>
<dbReference type="InterPro" id="IPR013099">
    <property type="entry name" value="K_chnl_dom"/>
</dbReference>
<feature type="compositionally biased region" description="Pro residues" evidence="9">
    <location>
        <begin position="715"/>
        <end position="724"/>
    </location>
</feature>
<feature type="region of interest" description="Disordered" evidence="9">
    <location>
        <begin position="471"/>
        <end position="527"/>
    </location>
</feature>
<keyword evidence="3 8" id="KW-0812">Transmembrane</keyword>
<proteinExistence type="inferred from homology"/>
<dbReference type="Proteomes" id="UP001150569">
    <property type="component" value="Unassembled WGS sequence"/>
</dbReference>
<feature type="transmembrane region" description="Helical" evidence="10">
    <location>
        <begin position="594"/>
        <end position="614"/>
    </location>
</feature>
<evidence type="ECO:0000256" key="7">
    <source>
        <dbReference type="ARBA" id="ARBA00023303"/>
    </source>
</evidence>
<dbReference type="OrthoDB" id="297496at2759"/>
<dbReference type="EMBL" id="JANBPT010001073">
    <property type="protein sequence ID" value="KAJ1910268.1"/>
    <property type="molecule type" value="Genomic_DNA"/>
</dbReference>
<evidence type="ECO:0000256" key="10">
    <source>
        <dbReference type="SAM" id="Phobius"/>
    </source>
</evidence>
<dbReference type="PANTHER" id="PTHR11003:SF291">
    <property type="entry name" value="IP11374P"/>
    <property type="match status" value="1"/>
</dbReference>
<feature type="region of interest" description="Disordered" evidence="9">
    <location>
        <begin position="680"/>
        <end position="752"/>
    </location>
</feature>
<dbReference type="GO" id="GO:0030322">
    <property type="term" value="P:stabilization of membrane potential"/>
    <property type="evidence" value="ECO:0007669"/>
    <property type="project" value="TreeGrafter"/>
</dbReference>
<feature type="transmembrane region" description="Helical" evidence="10">
    <location>
        <begin position="315"/>
        <end position="334"/>
    </location>
</feature>
<evidence type="ECO:0000256" key="4">
    <source>
        <dbReference type="ARBA" id="ARBA00022989"/>
    </source>
</evidence>
<feature type="compositionally biased region" description="Low complexity" evidence="9">
    <location>
        <begin position="475"/>
        <end position="488"/>
    </location>
</feature>
<dbReference type="Pfam" id="PF07885">
    <property type="entry name" value="Ion_trans_2"/>
    <property type="match status" value="2"/>
</dbReference>
<feature type="transmembrane region" description="Helical" evidence="10">
    <location>
        <begin position="248"/>
        <end position="269"/>
    </location>
</feature>
<accession>A0A9W7ZPQ3</accession>
<feature type="transmembrane region" description="Helical" evidence="10">
    <location>
        <begin position="290"/>
        <end position="309"/>
    </location>
</feature>
<feature type="transmembrane region" description="Helical" evidence="10">
    <location>
        <begin position="214"/>
        <end position="236"/>
    </location>
</feature>
<evidence type="ECO:0000313" key="13">
    <source>
        <dbReference type="Proteomes" id="UP001150569"/>
    </source>
</evidence>
<feature type="transmembrane region" description="Helical" evidence="10">
    <location>
        <begin position="147"/>
        <end position="170"/>
    </location>
</feature>
<dbReference type="InterPro" id="IPR003280">
    <property type="entry name" value="2pore_dom_K_chnl"/>
</dbReference>
<dbReference type="GO" id="GO:0015271">
    <property type="term" value="F:outward rectifier potassium channel activity"/>
    <property type="evidence" value="ECO:0007669"/>
    <property type="project" value="TreeGrafter"/>
</dbReference>
<dbReference type="GO" id="GO:0022841">
    <property type="term" value="F:potassium ion leak channel activity"/>
    <property type="evidence" value="ECO:0007669"/>
    <property type="project" value="TreeGrafter"/>
</dbReference>
<evidence type="ECO:0000256" key="6">
    <source>
        <dbReference type="ARBA" id="ARBA00023136"/>
    </source>
</evidence>
<feature type="transmembrane region" description="Helical" evidence="10">
    <location>
        <begin position="572"/>
        <end position="588"/>
    </location>
</feature>
<keyword evidence="6 10" id="KW-0472">Membrane</keyword>
<evidence type="ECO:0000256" key="2">
    <source>
        <dbReference type="ARBA" id="ARBA00022448"/>
    </source>
</evidence>
<evidence type="ECO:0000256" key="1">
    <source>
        <dbReference type="ARBA" id="ARBA00004141"/>
    </source>
</evidence>
<comment type="caution">
    <text evidence="12">The sequence shown here is derived from an EMBL/GenBank/DDBJ whole genome shotgun (WGS) entry which is preliminary data.</text>
</comment>
<evidence type="ECO:0000256" key="3">
    <source>
        <dbReference type="ARBA" id="ARBA00022692"/>
    </source>
</evidence>
<comment type="similarity">
    <text evidence="8">Belongs to the two pore domain potassium channel (TC 1.A.1.8) family.</text>
</comment>
<evidence type="ECO:0000256" key="5">
    <source>
        <dbReference type="ARBA" id="ARBA00023065"/>
    </source>
</evidence>
<keyword evidence="2 8" id="KW-0813">Transport</keyword>
<feature type="transmembrane region" description="Helical" evidence="10">
    <location>
        <begin position="543"/>
        <end position="565"/>
    </location>
</feature>
<reference evidence="12" key="1">
    <citation type="submission" date="2022-07" db="EMBL/GenBank/DDBJ databases">
        <title>Phylogenomic reconstructions and comparative analyses of Kickxellomycotina fungi.</title>
        <authorList>
            <person name="Reynolds N.K."/>
            <person name="Stajich J.E."/>
            <person name="Barry K."/>
            <person name="Grigoriev I.V."/>
            <person name="Crous P."/>
            <person name="Smith M.E."/>
        </authorList>
    </citation>
    <scope>NUCLEOTIDE SEQUENCE</scope>
    <source>
        <strain evidence="12">RSA 861</strain>
    </source>
</reference>
<dbReference type="AlphaFoldDB" id="A0A9W7ZPQ3"/>
<organism evidence="12 13">
    <name type="scientific">Tieghemiomyces parasiticus</name>
    <dbReference type="NCBI Taxonomy" id="78921"/>
    <lineage>
        <taxon>Eukaryota</taxon>
        <taxon>Fungi</taxon>
        <taxon>Fungi incertae sedis</taxon>
        <taxon>Zoopagomycota</taxon>
        <taxon>Kickxellomycotina</taxon>
        <taxon>Dimargaritomycetes</taxon>
        <taxon>Dimargaritales</taxon>
        <taxon>Dimargaritaceae</taxon>
        <taxon>Tieghemiomyces</taxon>
    </lineage>
</organism>
<dbReference type="GO" id="GO:0005886">
    <property type="term" value="C:plasma membrane"/>
    <property type="evidence" value="ECO:0007669"/>
    <property type="project" value="TreeGrafter"/>
</dbReference>
<keyword evidence="13" id="KW-1185">Reference proteome</keyword>
<feature type="region of interest" description="Disordered" evidence="9">
    <location>
        <begin position="801"/>
        <end position="821"/>
    </location>
</feature>
<feature type="compositionally biased region" description="Basic residues" evidence="9">
    <location>
        <begin position="514"/>
        <end position="523"/>
    </location>
</feature>
<dbReference type="PRINTS" id="PR01333">
    <property type="entry name" value="2POREKCHANEL"/>
</dbReference>
<feature type="compositionally biased region" description="Polar residues" evidence="9">
    <location>
        <begin position="738"/>
        <end position="751"/>
    </location>
</feature>
<feature type="domain" description="Potassium channel" evidence="11">
    <location>
        <begin position="552"/>
        <end position="618"/>
    </location>
</feature>
<protein>
    <submittedName>
        <fullName evidence="12">Potassium channel</fullName>
    </submittedName>
</protein>
<evidence type="ECO:0000256" key="9">
    <source>
        <dbReference type="SAM" id="MobiDB-lite"/>
    </source>
</evidence>
<feature type="region of interest" description="Disordered" evidence="9">
    <location>
        <begin position="104"/>
        <end position="127"/>
    </location>
</feature>
<keyword evidence="5 8" id="KW-0406">Ion transport</keyword>